<sequence>MKIERAEREGGLLVRGDGVVDLMDVTFGEEQKELEEEMDRTSPGLAMSNASHEGKLLGGATSFTDGYSPRDAVRIFPKAGSILIF</sequence>
<accession>A0A5N5WZ43</accession>
<dbReference type="OrthoDB" id="69177at2759"/>
<dbReference type="AlphaFoldDB" id="A0A5N5WZ43"/>
<name>A0A5N5WZ43_9EURO</name>
<dbReference type="Proteomes" id="UP000326565">
    <property type="component" value="Unassembled WGS sequence"/>
</dbReference>
<organism evidence="1 2">
    <name type="scientific">Aspergillus leporis</name>
    <dbReference type="NCBI Taxonomy" id="41062"/>
    <lineage>
        <taxon>Eukaryota</taxon>
        <taxon>Fungi</taxon>
        <taxon>Dikarya</taxon>
        <taxon>Ascomycota</taxon>
        <taxon>Pezizomycotina</taxon>
        <taxon>Eurotiomycetes</taxon>
        <taxon>Eurotiomycetidae</taxon>
        <taxon>Eurotiales</taxon>
        <taxon>Aspergillaceae</taxon>
        <taxon>Aspergillus</taxon>
        <taxon>Aspergillus subgen. Circumdati</taxon>
    </lineage>
</organism>
<proteinExistence type="predicted"/>
<reference evidence="1 2" key="1">
    <citation type="submission" date="2019-04" db="EMBL/GenBank/DDBJ databases">
        <title>Friends and foes A comparative genomics study of 23 Aspergillus species from section Flavi.</title>
        <authorList>
            <consortium name="DOE Joint Genome Institute"/>
            <person name="Kjaerbolling I."/>
            <person name="Vesth T."/>
            <person name="Frisvad J.C."/>
            <person name="Nybo J.L."/>
            <person name="Theobald S."/>
            <person name="Kildgaard S."/>
            <person name="Isbrandt T."/>
            <person name="Kuo A."/>
            <person name="Sato A."/>
            <person name="Lyhne E.K."/>
            <person name="Kogle M.E."/>
            <person name="Wiebenga A."/>
            <person name="Kun R.S."/>
            <person name="Lubbers R.J."/>
            <person name="Makela M.R."/>
            <person name="Barry K."/>
            <person name="Chovatia M."/>
            <person name="Clum A."/>
            <person name="Daum C."/>
            <person name="Haridas S."/>
            <person name="He G."/>
            <person name="LaButti K."/>
            <person name="Lipzen A."/>
            <person name="Mondo S."/>
            <person name="Riley R."/>
            <person name="Salamov A."/>
            <person name="Simmons B.A."/>
            <person name="Magnuson J.K."/>
            <person name="Henrissat B."/>
            <person name="Mortensen U.H."/>
            <person name="Larsen T.O."/>
            <person name="Devries R.P."/>
            <person name="Grigoriev I.V."/>
            <person name="Machida M."/>
            <person name="Baker S.E."/>
            <person name="Andersen M.R."/>
        </authorList>
    </citation>
    <scope>NUCLEOTIDE SEQUENCE [LARGE SCALE GENOMIC DNA]</scope>
    <source>
        <strain evidence="1 2">CBS 151.66</strain>
    </source>
</reference>
<dbReference type="EMBL" id="ML732220">
    <property type="protein sequence ID" value="KAB8073813.1"/>
    <property type="molecule type" value="Genomic_DNA"/>
</dbReference>
<evidence type="ECO:0000313" key="1">
    <source>
        <dbReference type="EMBL" id="KAB8073813.1"/>
    </source>
</evidence>
<protein>
    <submittedName>
        <fullName evidence="1">Uncharacterized protein</fullName>
    </submittedName>
</protein>
<evidence type="ECO:0000313" key="2">
    <source>
        <dbReference type="Proteomes" id="UP000326565"/>
    </source>
</evidence>
<keyword evidence="2" id="KW-1185">Reference proteome</keyword>
<gene>
    <name evidence="1" type="ORF">BDV29DRAFT_132706</name>
</gene>